<comment type="caution">
    <text evidence="1">The sequence shown here is derived from an EMBL/GenBank/DDBJ whole genome shotgun (WGS) entry which is preliminary data.</text>
</comment>
<accession>A0ACB6ZIF7</accession>
<keyword evidence="1" id="KW-0808">Transferase</keyword>
<dbReference type="EMBL" id="MU117996">
    <property type="protein sequence ID" value="KAF9649570.1"/>
    <property type="molecule type" value="Genomic_DNA"/>
</dbReference>
<dbReference type="Proteomes" id="UP000886501">
    <property type="component" value="Unassembled WGS sequence"/>
</dbReference>
<organism evidence="1 2">
    <name type="scientific">Thelephora ganbajun</name>
    <name type="common">Ganba fungus</name>
    <dbReference type="NCBI Taxonomy" id="370292"/>
    <lineage>
        <taxon>Eukaryota</taxon>
        <taxon>Fungi</taxon>
        <taxon>Dikarya</taxon>
        <taxon>Basidiomycota</taxon>
        <taxon>Agaricomycotina</taxon>
        <taxon>Agaricomycetes</taxon>
        <taxon>Thelephorales</taxon>
        <taxon>Thelephoraceae</taxon>
        <taxon>Thelephora</taxon>
    </lineage>
</organism>
<evidence type="ECO:0000313" key="2">
    <source>
        <dbReference type="Proteomes" id="UP000886501"/>
    </source>
</evidence>
<gene>
    <name evidence="1" type="ORF">BDM02DRAFT_1812755</name>
</gene>
<reference evidence="1" key="1">
    <citation type="submission" date="2019-10" db="EMBL/GenBank/DDBJ databases">
        <authorList>
            <consortium name="DOE Joint Genome Institute"/>
            <person name="Kuo A."/>
            <person name="Miyauchi S."/>
            <person name="Kiss E."/>
            <person name="Drula E."/>
            <person name="Kohler A."/>
            <person name="Sanchez-Garcia M."/>
            <person name="Andreopoulos B."/>
            <person name="Barry K.W."/>
            <person name="Bonito G."/>
            <person name="Buee M."/>
            <person name="Carver A."/>
            <person name="Chen C."/>
            <person name="Cichocki N."/>
            <person name="Clum A."/>
            <person name="Culley D."/>
            <person name="Crous P.W."/>
            <person name="Fauchery L."/>
            <person name="Girlanda M."/>
            <person name="Hayes R."/>
            <person name="Keri Z."/>
            <person name="Labutti K."/>
            <person name="Lipzen A."/>
            <person name="Lombard V."/>
            <person name="Magnuson J."/>
            <person name="Maillard F."/>
            <person name="Morin E."/>
            <person name="Murat C."/>
            <person name="Nolan M."/>
            <person name="Ohm R."/>
            <person name="Pangilinan J."/>
            <person name="Pereira M."/>
            <person name="Perotto S."/>
            <person name="Peter M."/>
            <person name="Riley R."/>
            <person name="Sitrit Y."/>
            <person name="Stielow B."/>
            <person name="Szollosi G."/>
            <person name="Zifcakova L."/>
            <person name="Stursova M."/>
            <person name="Spatafora J.W."/>
            <person name="Tedersoo L."/>
            <person name="Vaario L.-M."/>
            <person name="Yamada A."/>
            <person name="Yan M."/>
            <person name="Wang P."/>
            <person name="Xu J."/>
            <person name="Bruns T."/>
            <person name="Baldrian P."/>
            <person name="Vilgalys R."/>
            <person name="Henrissat B."/>
            <person name="Grigoriev I.V."/>
            <person name="Hibbett D."/>
            <person name="Nagy L.G."/>
            <person name="Martin F.M."/>
        </authorList>
    </citation>
    <scope>NUCLEOTIDE SEQUENCE</scope>
    <source>
        <strain evidence="1">P2</strain>
    </source>
</reference>
<evidence type="ECO:0000313" key="1">
    <source>
        <dbReference type="EMBL" id="KAF9649570.1"/>
    </source>
</evidence>
<name>A0ACB6ZIF7_THEGA</name>
<keyword evidence="1" id="KW-0489">Methyltransferase</keyword>
<sequence length="359" mass="40644">MREKWEYFEAARRGFCSCWLIWLKLSCILRHSVSPVLARYISILFPAKKMETLLVLLHHLPETLDDDDYLSDTSSILTEIDPSYPFPVDGREQNRMNEQHDLLKELLGGNYVGPVRDLLARRPLQRQIKVLDLCTGTGKWVVEMAEEFPHVKFNALDIVPISTRSPPRNVDFEVHDVTSIRFPDSSFDFVHARHCSLLPEIEYSTMLTEASRVLRPGGLILLGEWIHLPIDFQTGRSPPGVTAFCQALNSSLLSEYAIPNIPPYLTDYISQLGGFDDIQSRDYRMPIGDWGWSSPRAKALGFKFGRTLKIWAESAAMVIAKAGYGEDVVKGLLDGFKGEIFNIAGLQIAYRVVTARRLA</sequence>
<proteinExistence type="predicted"/>
<reference evidence="1" key="2">
    <citation type="journal article" date="2020" name="Nat. Commun.">
        <title>Large-scale genome sequencing of mycorrhizal fungi provides insights into the early evolution of symbiotic traits.</title>
        <authorList>
            <person name="Miyauchi S."/>
            <person name="Kiss E."/>
            <person name="Kuo A."/>
            <person name="Drula E."/>
            <person name="Kohler A."/>
            <person name="Sanchez-Garcia M."/>
            <person name="Morin E."/>
            <person name="Andreopoulos B."/>
            <person name="Barry K.W."/>
            <person name="Bonito G."/>
            <person name="Buee M."/>
            <person name="Carver A."/>
            <person name="Chen C."/>
            <person name="Cichocki N."/>
            <person name="Clum A."/>
            <person name="Culley D."/>
            <person name="Crous P.W."/>
            <person name="Fauchery L."/>
            <person name="Girlanda M."/>
            <person name="Hayes R.D."/>
            <person name="Keri Z."/>
            <person name="LaButti K."/>
            <person name="Lipzen A."/>
            <person name="Lombard V."/>
            <person name="Magnuson J."/>
            <person name="Maillard F."/>
            <person name="Murat C."/>
            <person name="Nolan M."/>
            <person name="Ohm R.A."/>
            <person name="Pangilinan J."/>
            <person name="Pereira M.F."/>
            <person name="Perotto S."/>
            <person name="Peter M."/>
            <person name="Pfister S."/>
            <person name="Riley R."/>
            <person name="Sitrit Y."/>
            <person name="Stielow J.B."/>
            <person name="Szollosi G."/>
            <person name="Zifcakova L."/>
            <person name="Stursova M."/>
            <person name="Spatafora J.W."/>
            <person name="Tedersoo L."/>
            <person name="Vaario L.M."/>
            <person name="Yamada A."/>
            <person name="Yan M."/>
            <person name="Wang P."/>
            <person name="Xu J."/>
            <person name="Bruns T."/>
            <person name="Baldrian P."/>
            <person name="Vilgalys R."/>
            <person name="Dunand C."/>
            <person name="Henrissat B."/>
            <person name="Grigoriev I.V."/>
            <person name="Hibbett D."/>
            <person name="Nagy L.G."/>
            <person name="Martin F.M."/>
        </authorList>
    </citation>
    <scope>NUCLEOTIDE SEQUENCE</scope>
    <source>
        <strain evidence="1">P2</strain>
    </source>
</reference>
<protein>
    <submittedName>
        <fullName evidence="1">S-adenosyl-L-methionine-dependent methyltransferase</fullName>
    </submittedName>
</protein>
<keyword evidence="2" id="KW-1185">Reference proteome</keyword>